<dbReference type="AlphaFoldDB" id="A0A4U2MX40"/>
<dbReference type="RefSeq" id="WP_137052212.1">
    <property type="nucleotide sequence ID" value="NZ_SZOM01000104.1"/>
</dbReference>
<evidence type="ECO:0000313" key="6">
    <source>
        <dbReference type="Proteomes" id="UP000306037"/>
    </source>
</evidence>
<evidence type="ECO:0000313" key="5">
    <source>
        <dbReference type="Proteomes" id="UP000305222"/>
    </source>
</evidence>
<feature type="transmembrane region" description="Helical" evidence="1">
    <location>
        <begin position="167"/>
        <end position="188"/>
    </location>
</feature>
<dbReference type="EMBL" id="SZON01000057">
    <property type="protein sequence ID" value="TKI99087.1"/>
    <property type="molecule type" value="Genomic_DNA"/>
</dbReference>
<evidence type="ECO:0000256" key="1">
    <source>
        <dbReference type="SAM" id="Phobius"/>
    </source>
</evidence>
<feature type="transmembrane region" description="Helical" evidence="1">
    <location>
        <begin position="342"/>
        <end position="362"/>
    </location>
</feature>
<reference evidence="5 6" key="1">
    <citation type="journal article" date="2019" name="Environ. Microbiol.">
        <title>An active ?-lactamase is a part of an orchestrated cell wall stress resistance network of Bacillus subtilis and related rhizosphere species.</title>
        <authorList>
            <person name="Bucher T."/>
            <person name="Keren-Paz A."/>
            <person name="Hausser J."/>
            <person name="Olender T."/>
            <person name="Cytryn E."/>
            <person name="Kolodkin-Gal I."/>
        </authorList>
    </citation>
    <scope>NUCLEOTIDE SEQUENCE [LARGE SCALE GENOMIC DNA]</scope>
    <source>
        <strain evidence="4 5">I5</strain>
        <strain evidence="3 6">I71</strain>
    </source>
</reference>
<dbReference type="InterPro" id="IPR014529">
    <property type="entry name" value="UCP026631"/>
</dbReference>
<protein>
    <recommendedName>
        <fullName evidence="2">YdbS-like PH domain-containing protein</fullName>
    </recommendedName>
</protein>
<dbReference type="EMBL" id="SZOM01000104">
    <property type="protein sequence ID" value="TKH15884.1"/>
    <property type="molecule type" value="Genomic_DNA"/>
</dbReference>
<feature type="domain" description="YdbS-like PH" evidence="2">
    <location>
        <begin position="59"/>
        <end position="137"/>
    </location>
</feature>
<dbReference type="Proteomes" id="UP000305222">
    <property type="component" value="Unassembled WGS sequence"/>
</dbReference>
<dbReference type="Proteomes" id="UP000306037">
    <property type="component" value="Unassembled WGS sequence"/>
</dbReference>
<dbReference type="PANTHER" id="PTHR34473">
    <property type="entry name" value="UPF0699 TRANSMEMBRANE PROTEIN YDBS"/>
    <property type="match status" value="1"/>
</dbReference>
<dbReference type="PIRSF" id="PIRSF026631">
    <property type="entry name" value="UCP026631"/>
    <property type="match status" value="1"/>
</dbReference>
<feature type="transmembrane region" description="Helical" evidence="1">
    <location>
        <begin position="39"/>
        <end position="61"/>
    </location>
</feature>
<evidence type="ECO:0000259" key="2">
    <source>
        <dbReference type="Pfam" id="PF03703"/>
    </source>
</evidence>
<name>A0A4U2MX40_9BACI</name>
<feature type="transmembrane region" description="Helical" evidence="1">
    <location>
        <begin position="368"/>
        <end position="386"/>
    </location>
</feature>
<keyword evidence="1" id="KW-0812">Transmembrane</keyword>
<evidence type="ECO:0000313" key="3">
    <source>
        <dbReference type="EMBL" id="TKH15884.1"/>
    </source>
</evidence>
<feature type="domain" description="YdbS-like PH" evidence="2">
    <location>
        <begin position="238"/>
        <end position="321"/>
    </location>
</feature>
<dbReference type="Pfam" id="PF03703">
    <property type="entry name" value="bPH_2"/>
    <property type="match status" value="3"/>
</dbReference>
<feature type="transmembrane region" description="Helical" evidence="1">
    <location>
        <begin position="7"/>
        <end position="27"/>
    </location>
</feature>
<feature type="transmembrane region" description="Helical" evidence="1">
    <location>
        <begin position="215"/>
        <end position="236"/>
    </location>
</feature>
<keyword evidence="1" id="KW-0472">Membrane</keyword>
<organism evidence="3 6">
    <name type="scientific">Bacillus wiedmannii</name>
    <dbReference type="NCBI Taxonomy" id="1890302"/>
    <lineage>
        <taxon>Bacteria</taxon>
        <taxon>Bacillati</taxon>
        <taxon>Bacillota</taxon>
        <taxon>Bacilli</taxon>
        <taxon>Bacillales</taxon>
        <taxon>Bacillaceae</taxon>
        <taxon>Bacillus</taxon>
        <taxon>Bacillus cereus group</taxon>
    </lineage>
</organism>
<keyword evidence="1" id="KW-1133">Transmembrane helix</keyword>
<sequence length="472" mass="54045">MYKRQHPITILLGIRIATLLPFIFLVLFRSDGEVKPWYFLHLVLLAILFILAIFSAIKWYFKVYWVENNIVHIKHGVFVKKESYLNRERVQNISTSSNIIYQVLGLTKLNIEVAGGGSEPEVMLAGIKEDEAKELIALLNKKRSAASEEVPMAEESKTIYQLTMKEILVASITSGRFGLVFSGLLLIYTEFNQFLPEWIINKVEAYVMDNGVYELIVMAAILMAVSWVVSTAGYALKYANFKIERNGNEVRIVQGLFDKKEFVLKLHRIQAITVKEGILREPFGYCSVEVEVIQSIEAAGHEVMLHPFMKKKDVQQFLTYLQLPYEMEEKIVHLPKAALRRYVIIGWITSAVLALPIIGTSIYFKQNVALFTLIPLFIAFTLLAYARYTSGGYMIRDNQLVMVYRGLAKYTGITRRRHVQAVGYNQSYFQKKDELCTAAVSVAGHGYEVKHMRKEDALLIYNWYKEKGNTTV</sequence>
<proteinExistence type="predicted"/>
<gene>
    <name evidence="3" type="ORF">FC694_14530</name>
    <name evidence="4" type="ORF">FC699_02400</name>
</gene>
<accession>A0A4U2MX40</accession>
<feature type="domain" description="YdbS-like PH" evidence="2">
    <location>
        <begin position="392"/>
        <end position="464"/>
    </location>
</feature>
<evidence type="ECO:0000313" key="4">
    <source>
        <dbReference type="EMBL" id="TKI99087.1"/>
    </source>
</evidence>
<dbReference type="InterPro" id="IPR005182">
    <property type="entry name" value="YdbS-like_PH"/>
</dbReference>
<comment type="caution">
    <text evidence="3">The sequence shown here is derived from an EMBL/GenBank/DDBJ whole genome shotgun (WGS) entry which is preliminary data.</text>
</comment>
<dbReference type="PANTHER" id="PTHR34473:SF2">
    <property type="entry name" value="UPF0699 TRANSMEMBRANE PROTEIN YDBT"/>
    <property type="match status" value="1"/>
</dbReference>